<dbReference type="EMBL" id="PFAF01000051">
    <property type="protein sequence ID" value="PIR98846.1"/>
    <property type="molecule type" value="Genomic_DNA"/>
</dbReference>
<evidence type="ECO:0000313" key="3">
    <source>
        <dbReference type="Proteomes" id="UP000230796"/>
    </source>
</evidence>
<proteinExistence type="predicted"/>
<evidence type="ECO:0000313" key="2">
    <source>
        <dbReference type="EMBL" id="PIR98846.1"/>
    </source>
</evidence>
<dbReference type="PANTHER" id="PTHR38659:SF1">
    <property type="entry name" value="METAL DEPENDENT PHOSPHOHYDROLASE"/>
    <property type="match status" value="1"/>
</dbReference>
<comment type="caution">
    <text evidence="2">The sequence shown here is derived from an EMBL/GenBank/DDBJ whole genome shotgun (WGS) entry which is preliminary data.</text>
</comment>
<dbReference type="PANTHER" id="PTHR38659">
    <property type="entry name" value="METAL-DEPENDENT PHOSPHOHYDROLASE"/>
    <property type="match status" value="1"/>
</dbReference>
<name>A0A2H0VIE3_9BACT</name>
<dbReference type="SUPFAM" id="SSF109604">
    <property type="entry name" value="HD-domain/PDEase-like"/>
    <property type="match status" value="1"/>
</dbReference>
<dbReference type="GO" id="GO:0016787">
    <property type="term" value="F:hydrolase activity"/>
    <property type="evidence" value="ECO:0007669"/>
    <property type="project" value="UniProtKB-KW"/>
</dbReference>
<reference evidence="3" key="1">
    <citation type="submission" date="2017-09" db="EMBL/GenBank/DDBJ databases">
        <title>Depth-based differentiation of microbial function through sediment-hosted aquifers and enrichment of novel symbionts in the deep terrestrial subsurface.</title>
        <authorList>
            <person name="Probst A.J."/>
            <person name="Ladd B."/>
            <person name="Jarett J.K."/>
            <person name="Geller-Mcgrath D.E."/>
            <person name="Sieber C.M.K."/>
            <person name="Emerson J.B."/>
            <person name="Anantharaman K."/>
            <person name="Thomas B.C."/>
            <person name="Malmstrom R."/>
            <person name="Stieglmeier M."/>
            <person name="Klingl A."/>
            <person name="Woyke T."/>
            <person name="Ryan C.M."/>
            <person name="Banfield J.F."/>
        </authorList>
    </citation>
    <scope>NUCLEOTIDE SEQUENCE [LARGE SCALE GENOMIC DNA]</scope>
</reference>
<feature type="domain" description="HD" evidence="1">
    <location>
        <begin position="21"/>
        <end position="100"/>
    </location>
</feature>
<evidence type="ECO:0000259" key="1">
    <source>
        <dbReference type="Pfam" id="PF01966"/>
    </source>
</evidence>
<accession>A0A2H0VIE3</accession>
<dbReference type="InterPro" id="IPR006674">
    <property type="entry name" value="HD_domain"/>
</dbReference>
<dbReference type="Proteomes" id="UP000230796">
    <property type="component" value="Unassembled WGS sequence"/>
</dbReference>
<dbReference type="Gene3D" id="1.10.3210.10">
    <property type="entry name" value="Hypothetical protein af1432"/>
    <property type="match status" value="1"/>
</dbReference>
<gene>
    <name evidence="2" type="ORF">COT87_02565</name>
</gene>
<dbReference type="NCBIfam" id="TIGR00277">
    <property type="entry name" value="HDIG"/>
    <property type="match status" value="1"/>
</dbReference>
<organism evidence="2 3">
    <name type="scientific">Candidatus Collierbacteria bacterium CG10_big_fil_rev_8_21_14_0_10_44_9</name>
    <dbReference type="NCBI Taxonomy" id="1974535"/>
    <lineage>
        <taxon>Bacteria</taxon>
        <taxon>Candidatus Collieribacteriota</taxon>
    </lineage>
</organism>
<dbReference type="Pfam" id="PF01966">
    <property type="entry name" value="HD"/>
    <property type="match status" value="1"/>
</dbReference>
<dbReference type="InterPro" id="IPR006675">
    <property type="entry name" value="HDIG_dom"/>
</dbReference>
<dbReference type="AlphaFoldDB" id="A0A2H0VIE3"/>
<protein>
    <submittedName>
        <fullName evidence="2">HAD family hydrolase</fullName>
    </submittedName>
</protein>
<sequence>MILDQALQIVREFVKNENLVRHMLAVEAAMAAYAKKYGEDEEKWRVTGLLHDFDWEIHPTLEGHPQKGAEILRKRGVDEEIIRAIMSHAPHTGTSRVSLMEKSLFAIDELTGLITTTALVRPSKKIADVEVKSIKKKWKDKAFAAGVNREDIEAGALDLGVDLWGEHVPLVLKAMQGIASELGL</sequence>
<keyword evidence="2" id="KW-0378">Hydrolase</keyword>